<dbReference type="PANTHER" id="PTHR21107">
    <property type="entry name" value="CYTOCHROME C OXIDASE ASSEMBLY PROTEIN COX19"/>
    <property type="match status" value="1"/>
</dbReference>
<comment type="caution">
    <text evidence="5">The sequence shown here is derived from an EMBL/GenBank/DDBJ whole genome shotgun (WGS) entry which is preliminary data.</text>
</comment>
<evidence type="ECO:0000313" key="5">
    <source>
        <dbReference type="EMBL" id="CAH1794976.1"/>
    </source>
</evidence>
<evidence type="ECO:0000256" key="4">
    <source>
        <dbReference type="ARBA" id="ARBA00038223"/>
    </source>
</evidence>
<name>A0A8J1Y013_OWEFU</name>
<accession>A0A8J1Y013</accession>
<dbReference type="Pfam" id="PF06747">
    <property type="entry name" value="CHCH"/>
    <property type="match status" value="1"/>
</dbReference>
<dbReference type="PANTHER" id="PTHR21107:SF2">
    <property type="entry name" value="CYTOCHROME C OXIDASE ASSEMBLY PROTEIN COX19"/>
    <property type="match status" value="1"/>
</dbReference>
<dbReference type="InterPro" id="IPR051383">
    <property type="entry name" value="COX19"/>
</dbReference>
<reference evidence="5" key="1">
    <citation type="submission" date="2022-03" db="EMBL/GenBank/DDBJ databases">
        <authorList>
            <person name="Martin C."/>
        </authorList>
    </citation>
    <scope>NUCLEOTIDE SEQUENCE</scope>
</reference>
<evidence type="ECO:0000256" key="2">
    <source>
        <dbReference type="ARBA" id="ARBA00022490"/>
    </source>
</evidence>
<dbReference type="GO" id="GO:0005758">
    <property type="term" value="C:mitochondrial intermembrane space"/>
    <property type="evidence" value="ECO:0007669"/>
    <property type="project" value="TreeGrafter"/>
</dbReference>
<comment type="similarity">
    <text evidence="4">Belongs to the COX19 family.</text>
</comment>
<dbReference type="Proteomes" id="UP000749559">
    <property type="component" value="Unassembled WGS sequence"/>
</dbReference>
<protein>
    <submittedName>
        <fullName evidence="5">Uncharacterized protein</fullName>
    </submittedName>
</protein>
<keyword evidence="3" id="KW-1015">Disulfide bond</keyword>
<organism evidence="5 6">
    <name type="scientific">Owenia fusiformis</name>
    <name type="common">Polychaete worm</name>
    <dbReference type="NCBI Taxonomy" id="6347"/>
    <lineage>
        <taxon>Eukaryota</taxon>
        <taxon>Metazoa</taxon>
        <taxon>Spiralia</taxon>
        <taxon>Lophotrochozoa</taxon>
        <taxon>Annelida</taxon>
        <taxon>Polychaeta</taxon>
        <taxon>Sedentaria</taxon>
        <taxon>Canalipalpata</taxon>
        <taxon>Sabellida</taxon>
        <taxon>Oweniida</taxon>
        <taxon>Oweniidae</taxon>
        <taxon>Owenia</taxon>
    </lineage>
</organism>
<gene>
    <name evidence="5" type="ORF">OFUS_LOCUS19582</name>
</gene>
<evidence type="ECO:0000256" key="3">
    <source>
        <dbReference type="ARBA" id="ARBA00023157"/>
    </source>
</evidence>
<sequence length="136" mass="15953">MRLPDTFPISFEPIRSFVLFCLDETFIFWKISKTGKLSEIIMSAMTFGQKKFNPTPPEKGSFPLDHLGECKAQMVKYMKCLRTHKNENSKCRLESKEYLQCRMDNDLMKKEDWKKLGLNDIENVSKDESDNSNKSR</sequence>
<dbReference type="GO" id="GO:0033617">
    <property type="term" value="P:mitochondrial respiratory chain complex IV assembly"/>
    <property type="evidence" value="ECO:0007669"/>
    <property type="project" value="TreeGrafter"/>
</dbReference>
<dbReference type="AlphaFoldDB" id="A0A8J1Y013"/>
<keyword evidence="6" id="KW-1185">Reference proteome</keyword>
<comment type="subcellular location">
    <subcellularLocation>
        <location evidence="1">Cytoplasm</location>
    </subcellularLocation>
</comment>
<dbReference type="EMBL" id="CAIIXF020000009">
    <property type="protein sequence ID" value="CAH1794976.1"/>
    <property type="molecule type" value="Genomic_DNA"/>
</dbReference>
<keyword evidence="2" id="KW-0963">Cytoplasm</keyword>
<dbReference type="OrthoDB" id="268594at2759"/>
<dbReference type="InterPro" id="IPR010625">
    <property type="entry name" value="CHCH"/>
</dbReference>
<evidence type="ECO:0000256" key="1">
    <source>
        <dbReference type="ARBA" id="ARBA00004496"/>
    </source>
</evidence>
<dbReference type="PROSITE" id="PS51808">
    <property type="entry name" value="CHCH"/>
    <property type="match status" value="1"/>
</dbReference>
<evidence type="ECO:0000313" key="6">
    <source>
        <dbReference type="Proteomes" id="UP000749559"/>
    </source>
</evidence>
<proteinExistence type="inferred from homology"/>